<feature type="compositionally biased region" description="Basic and acidic residues" evidence="1">
    <location>
        <begin position="113"/>
        <end position="131"/>
    </location>
</feature>
<evidence type="ECO:0000313" key="3">
    <source>
        <dbReference type="Proteomes" id="UP000611554"/>
    </source>
</evidence>
<evidence type="ECO:0000256" key="1">
    <source>
        <dbReference type="SAM" id="MobiDB-lite"/>
    </source>
</evidence>
<feature type="compositionally biased region" description="Low complexity" evidence="1">
    <location>
        <begin position="351"/>
        <end position="360"/>
    </location>
</feature>
<protein>
    <submittedName>
        <fullName evidence="2">Uncharacterized protein</fullName>
    </submittedName>
</protein>
<gene>
    <name evidence="2" type="ORF">GCM10010140_47430</name>
</gene>
<feature type="region of interest" description="Disordered" evidence="1">
    <location>
        <begin position="351"/>
        <end position="383"/>
    </location>
</feature>
<feature type="region of interest" description="Disordered" evidence="1">
    <location>
        <begin position="113"/>
        <end position="147"/>
    </location>
</feature>
<name>A0ABQ2R6U7_9ACTN</name>
<organism evidence="2 3">
    <name type="scientific">Streptosporangium pseudovulgare</name>
    <dbReference type="NCBI Taxonomy" id="35765"/>
    <lineage>
        <taxon>Bacteria</taxon>
        <taxon>Bacillati</taxon>
        <taxon>Actinomycetota</taxon>
        <taxon>Actinomycetes</taxon>
        <taxon>Streptosporangiales</taxon>
        <taxon>Streptosporangiaceae</taxon>
        <taxon>Streptosporangium</taxon>
    </lineage>
</organism>
<dbReference type="RefSeq" id="WP_189248649.1">
    <property type="nucleotide sequence ID" value="NZ_BMQJ01000012.1"/>
</dbReference>
<dbReference type="Proteomes" id="UP000611554">
    <property type="component" value="Unassembled WGS sequence"/>
</dbReference>
<comment type="caution">
    <text evidence="2">The sequence shown here is derived from an EMBL/GenBank/DDBJ whole genome shotgun (WGS) entry which is preliminary data.</text>
</comment>
<evidence type="ECO:0000313" key="2">
    <source>
        <dbReference type="EMBL" id="GGQ11748.1"/>
    </source>
</evidence>
<feature type="compositionally biased region" description="Gly residues" evidence="1">
    <location>
        <begin position="132"/>
        <end position="141"/>
    </location>
</feature>
<proteinExistence type="predicted"/>
<dbReference type="EMBL" id="BMQJ01000012">
    <property type="protein sequence ID" value="GGQ11748.1"/>
    <property type="molecule type" value="Genomic_DNA"/>
</dbReference>
<keyword evidence="3" id="KW-1185">Reference proteome</keyword>
<sequence>MGLSERLLRYAAGRPRPLLAGVPHGTRVRLLAEAELTRRGWPAARSPAEADLLVVCGSPGAALAEAVEVVWADMPAPRARADLPGDLPPERVTAALDGAARHLADGRAQRLDVARRTGRSGGDHGQDEDHGSGMGGPGGLEMAGRGPDRDGLALDRLCLPLGPVLPDWPAGLLVETVAQGDVVQEARVEVLGGAGEERFWDEPWLEAARGRSVTRDEAARRTAAAHLDSLGRLLAVAGWDAEASRARRLRDRLLWERAGGEIAGDVTRFTRRVRRSRTLRWMLRGLGTIGPAPGRDGRVRGGAPDGPGTTGDGSAPRGPGTAGGAPGPAGPDRGDVPGRLEGWLARTEAALRGLGDGTRLTGDEGPRGPVGGRPPAASPAAPPVSPVLSVLSVMPGLLAGAELAAARLIIASLDPDLDQAPSSREAARA</sequence>
<accession>A0ABQ2R6U7</accession>
<reference evidence="3" key="1">
    <citation type="journal article" date="2019" name="Int. J. Syst. Evol. Microbiol.">
        <title>The Global Catalogue of Microorganisms (GCM) 10K type strain sequencing project: providing services to taxonomists for standard genome sequencing and annotation.</title>
        <authorList>
            <consortium name="The Broad Institute Genomics Platform"/>
            <consortium name="The Broad Institute Genome Sequencing Center for Infectious Disease"/>
            <person name="Wu L."/>
            <person name="Ma J."/>
        </authorList>
    </citation>
    <scope>NUCLEOTIDE SEQUENCE [LARGE SCALE GENOMIC DNA]</scope>
    <source>
        <strain evidence="3">JCM 3115</strain>
    </source>
</reference>
<feature type="region of interest" description="Disordered" evidence="1">
    <location>
        <begin position="286"/>
        <end position="339"/>
    </location>
</feature>